<proteinExistence type="predicted"/>
<gene>
    <name evidence="1" type="ORF">NJT12_21340</name>
</gene>
<dbReference type="EMBL" id="JAMZNK010000052">
    <property type="protein sequence ID" value="MDA6072176.1"/>
    <property type="molecule type" value="Genomic_DNA"/>
</dbReference>
<sequence length="264" mass="30633">MQTNKINNLRRNITINFLLITILLISSKISAQNDTIFFDQNWKKTNKETALYYRIKPLQNKDKPGCWLQSKKYRSLYIIKDYYLKDNTLQFEGYSKDPEGEHLIGNAKWFSEDGNLIESRDFTYKQNGDSPGFKIPEWPILFVDYKIAVKSQFTGGLEFCLDCENKNKLFLGVGFGVTSYNHTYYGLPDFHLSYNREILFVKSGLSDKHAYALAGVTLLNIIDLGFGYSQPFNNDKIPVIKGFTFGTTFRFSRNQKAYTQIRVM</sequence>
<evidence type="ECO:0000313" key="2">
    <source>
        <dbReference type="Proteomes" id="UP001212170"/>
    </source>
</evidence>
<organism evidence="1 2">
    <name type="scientific">Flavobacterium azizsancarii</name>
    <dbReference type="NCBI Taxonomy" id="2961580"/>
    <lineage>
        <taxon>Bacteria</taxon>
        <taxon>Pseudomonadati</taxon>
        <taxon>Bacteroidota</taxon>
        <taxon>Flavobacteriia</taxon>
        <taxon>Flavobacteriales</taxon>
        <taxon>Flavobacteriaceae</taxon>
        <taxon>Flavobacterium</taxon>
    </lineage>
</organism>
<dbReference type="Proteomes" id="UP001212170">
    <property type="component" value="Unassembled WGS sequence"/>
</dbReference>
<evidence type="ECO:0000313" key="1">
    <source>
        <dbReference type="EMBL" id="MDA6072176.1"/>
    </source>
</evidence>
<evidence type="ECO:0008006" key="3">
    <source>
        <dbReference type="Google" id="ProtNLM"/>
    </source>
</evidence>
<dbReference type="RefSeq" id="WP_271338133.1">
    <property type="nucleotide sequence ID" value="NZ_JAMZNK010000052.1"/>
</dbReference>
<name>A0ABT4WI94_9FLAO</name>
<reference evidence="1 2" key="1">
    <citation type="journal article" date="2023" name="Chemosphere">
        <title>Whole genome analysis of Flavobacterium aziz-sancarii sp. nov., isolated from Ardley Island (Antarctica), revealed a rich resistome and bioremediation potential.</title>
        <authorList>
            <person name="Otur C."/>
            <person name="Okay S."/>
            <person name="Kurt-Kizildogan A."/>
        </authorList>
    </citation>
    <scope>NUCLEOTIDE SEQUENCE [LARGE SCALE GENOMIC DNA]</scope>
    <source>
        <strain evidence="1 2">AC</strain>
    </source>
</reference>
<keyword evidence="2" id="KW-1185">Reference proteome</keyword>
<protein>
    <recommendedName>
        <fullName evidence="3">DUF3575 domain-containing protein</fullName>
    </recommendedName>
</protein>
<accession>A0ABT4WI94</accession>
<comment type="caution">
    <text evidence="1">The sequence shown here is derived from an EMBL/GenBank/DDBJ whole genome shotgun (WGS) entry which is preliminary data.</text>
</comment>